<feature type="transmembrane region" description="Helical" evidence="6">
    <location>
        <begin position="257"/>
        <end position="277"/>
    </location>
</feature>
<dbReference type="Pfam" id="PF03006">
    <property type="entry name" value="HlyIII"/>
    <property type="match status" value="1"/>
</dbReference>
<dbReference type="GO" id="GO:0038023">
    <property type="term" value="F:signaling receptor activity"/>
    <property type="evidence" value="ECO:0007669"/>
    <property type="project" value="TreeGrafter"/>
</dbReference>
<keyword evidence="3 6" id="KW-1133">Transmembrane helix</keyword>
<dbReference type="PANTHER" id="PTHR20855">
    <property type="entry name" value="ADIPOR/PROGESTIN RECEPTOR-RELATED"/>
    <property type="match status" value="1"/>
</dbReference>
<evidence type="ECO:0000256" key="4">
    <source>
        <dbReference type="ARBA" id="ARBA00023136"/>
    </source>
</evidence>
<evidence type="ECO:0000256" key="5">
    <source>
        <dbReference type="PIRSR" id="PIRSR604254-1"/>
    </source>
</evidence>
<dbReference type="PANTHER" id="PTHR20855:SF100">
    <property type="entry name" value="HEPTAHELICAL TRANSMEMBRANE PROTEIN 2"/>
    <property type="match status" value="1"/>
</dbReference>
<keyword evidence="5" id="KW-0479">Metal-binding</keyword>
<evidence type="ECO:0000313" key="7">
    <source>
        <dbReference type="EMBL" id="THU64503.1"/>
    </source>
</evidence>
<comment type="subcellular location">
    <subcellularLocation>
        <location evidence="1">Membrane</location>
        <topology evidence="1">Multi-pass membrane protein</topology>
    </subcellularLocation>
</comment>
<feature type="binding site" evidence="5">
    <location>
        <position position="327"/>
    </location>
    <ligand>
        <name>Zn(2+)</name>
        <dbReference type="ChEBI" id="CHEBI:29105"/>
    </ligand>
</feature>
<feature type="transmembrane region" description="Helical" evidence="6">
    <location>
        <begin position="283"/>
        <end position="304"/>
    </location>
</feature>
<evidence type="ECO:0000256" key="1">
    <source>
        <dbReference type="ARBA" id="ARBA00004141"/>
    </source>
</evidence>
<keyword evidence="8" id="KW-1185">Reference proteome</keyword>
<evidence type="ECO:0000313" key="8">
    <source>
        <dbReference type="Proteomes" id="UP000317650"/>
    </source>
</evidence>
<sequence length="365" mass="40825">MEASALNRGRRWTVRRAGDSPAAQGKRPCRRLRLLRYEELPEYLKDNEFILDHYRSEWPIRDALLSAFAWHNETLNVWTHLGGFFLFLVLTVAESMAVIDEVTGAVVPGLSASAFLSMVRSSNATENSWSGNALLESSALQSSWLGTTFSVDRAIPRWPRIVFLLGCMGCLVVSAISHLLACHSHNLNLFFWRLDYVGISLMIVSSFVPPIYYSFLCHPIARLTYLSAIAMLGLLTILTLLAPALSSSRYRSFRAMLFLAMGFFGVVPAVHAMWLNWEHPEAHLVLGLEVAMAIAYASGAGVYVSRIPEKWRPGEFDLIGHSHQIFHVLVLVGALTHYVATTVLLNWLDRAMTSCSAFYDSRVSL</sequence>
<protein>
    <recommendedName>
        <fullName evidence="9">Heptahelical transmembrane protein 2</fullName>
    </recommendedName>
</protein>
<dbReference type="EMBL" id="PYDT01000004">
    <property type="protein sequence ID" value="THU64503.1"/>
    <property type="molecule type" value="Genomic_DNA"/>
</dbReference>
<accession>A0A4S8JR27</accession>
<dbReference type="GO" id="GO:0016020">
    <property type="term" value="C:membrane"/>
    <property type="evidence" value="ECO:0007669"/>
    <property type="project" value="UniProtKB-SubCell"/>
</dbReference>
<evidence type="ECO:0000256" key="2">
    <source>
        <dbReference type="ARBA" id="ARBA00022692"/>
    </source>
</evidence>
<name>A0A4S8JR27_MUSBA</name>
<keyword evidence="2 6" id="KW-0812">Transmembrane</keyword>
<reference evidence="7 8" key="1">
    <citation type="journal article" date="2019" name="Nat. Plants">
        <title>Genome sequencing of Musa balbisiana reveals subgenome evolution and function divergence in polyploid bananas.</title>
        <authorList>
            <person name="Yao X."/>
        </authorList>
    </citation>
    <scope>NUCLEOTIDE SEQUENCE [LARGE SCALE GENOMIC DNA]</scope>
    <source>
        <strain evidence="8">cv. DH-PKW</strain>
        <tissue evidence="7">Leaves</tissue>
    </source>
</reference>
<comment type="caution">
    <text evidence="7">The sequence shown here is derived from an EMBL/GenBank/DDBJ whole genome shotgun (WGS) entry which is preliminary data.</text>
</comment>
<dbReference type="GO" id="GO:0009725">
    <property type="term" value="P:response to hormone"/>
    <property type="evidence" value="ECO:0007669"/>
    <property type="project" value="UniProtKB-ARBA"/>
</dbReference>
<dbReference type="Proteomes" id="UP000317650">
    <property type="component" value="Chromosome 1"/>
</dbReference>
<dbReference type="STRING" id="52838.A0A4S8JR27"/>
<dbReference type="GO" id="GO:0046872">
    <property type="term" value="F:metal ion binding"/>
    <property type="evidence" value="ECO:0007669"/>
    <property type="project" value="UniProtKB-KW"/>
</dbReference>
<feature type="binding site" evidence="5">
    <location>
        <position position="323"/>
    </location>
    <ligand>
        <name>Zn(2+)</name>
        <dbReference type="ChEBI" id="CHEBI:29105"/>
    </ligand>
</feature>
<evidence type="ECO:0000256" key="6">
    <source>
        <dbReference type="SAM" id="Phobius"/>
    </source>
</evidence>
<dbReference type="GO" id="GO:0009744">
    <property type="term" value="P:response to sucrose"/>
    <property type="evidence" value="ECO:0007669"/>
    <property type="project" value="UniProtKB-ARBA"/>
</dbReference>
<feature type="transmembrane region" description="Helical" evidence="6">
    <location>
        <begin position="325"/>
        <end position="348"/>
    </location>
</feature>
<feature type="transmembrane region" description="Helical" evidence="6">
    <location>
        <begin position="225"/>
        <end position="245"/>
    </location>
</feature>
<feature type="transmembrane region" description="Helical" evidence="6">
    <location>
        <begin position="194"/>
        <end position="213"/>
    </location>
</feature>
<keyword evidence="4 6" id="KW-0472">Membrane</keyword>
<keyword evidence="5" id="KW-0862">Zinc</keyword>
<evidence type="ECO:0000256" key="3">
    <source>
        <dbReference type="ARBA" id="ARBA00022989"/>
    </source>
</evidence>
<proteinExistence type="predicted"/>
<feature type="binding site" evidence="5">
    <location>
        <position position="178"/>
    </location>
    <ligand>
        <name>Zn(2+)</name>
        <dbReference type="ChEBI" id="CHEBI:29105"/>
    </ligand>
</feature>
<feature type="transmembrane region" description="Helical" evidence="6">
    <location>
        <begin position="161"/>
        <end position="182"/>
    </location>
</feature>
<organism evidence="7 8">
    <name type="scientific">Musa balbisiana</name>
    <name type="common">Banana</name>
    <dbReference type="NCBI Taxonomy" id="52838"/>
    <lineage>
        <taxon>Eukaryota</taxon>
        <taxon>Viridiplantae</taxon>
        <taxon>Streptophyta</taxon>
        <taxon>Embryophyta</taxon>
        <taxon>Tracheophyta</taxon>
        <taxon>Spermatophyta</taxon>
        <taxon>Magnoliopsida</taxon>
        <taxon>Liliopsida</taxon>
        <taxon>Zingiberales</taxon>
        <taxon>Musaceae</taxon>
        <taxon>Musa</taxon>
    </lineage>
</organism>
<dbReference type="InterPro" id="IPR004254">
    <property type="entry name" value="AdipoR/HlyIII-related"/>
</dbReference>
<dbReference type="AlphaFoldDB" id="A0A4S8JR27"/>
<evidence type="ECO:0008006" key="9">
    <source>
        <dbReference type="Google" id="ProtNLM"/>
    </source>
</evidence>
<gene>
    <name evidence="7" type="ORF">C4D60_Mb01t27130</name>
</gene>